<dbReference type="OrthoDB" id="417891at2759"/>
<evidence type="ECO:0000313" key="3">
    <source>
        <dbReference type="EMBL" id="CAB9499858.1"/>
    </source>
</evidence>
<accession>A0A9N8H7K9</accession>
<organism evidence="3 4">
    <name type="scientific">Seminavis robusta</name>
    <dbReference type="NCBI Taxonomy" id="568900"/>
    <lineage>
        <taxon>Eukaryota</taxon>
        <taxon>Sar</taxon>
        <taxon>Stramenopiles</taxon>
        <taxon>Ochrophyta</taxon>
        <taxon>Bacillariophyta</taxon>
        <taxon>Bacillariophyceae</taxon>
        <taxon>Bacillariophycidae</taxon>
        <taxon>Naviculales</taxon>
        <taxon>Naviculaceae</taxon>
        <taxon>Seminavis</taxon>
    </lineage>
</organism>
<dbReference type="Proteomes" id="UP001153069">
    <property type="component" value="Unassembled WGS sequence"/>
</dbReference>
<dbReference type="InterPro" id="IPR002347">
    <property type="entry name" value="SDR_fam"/>
</dbReference>
<comment type="caution">
    <text evidence="3">The sequence shown here is derived from an EMBL/GenBank/DDBJ whole genome shotgun (WGS) entry which is preliminary data.</text>
</comment>
<dbReference type="InterPro" id="IPR045000">
    <property type="entry name" value="TR"/>
</dbReference>
<dbReference type="PANTHER" id="PTHR42898">
    <property type="entry name" value="TROPINONE REDUCTASE"/>
    <property type="match status" value="1"/>
</dbReference>
<keyword evidence="1" id="KW-0560">Oxidoreductase</keyword>
<dbReference type="PRINTS" id="PR00081">
    <property type="entry name" value="GDHRDH"/>
</dbReference>
<dbReference type="Pfam" id="PF13561">
    <property type="entry name" value="adh_short_C2"/>
    <property type="match status" value="1"/>
</dbReference>
<reference evidence="3" key="1">
    <citation type="submission" date="2020-06" db="EMBL/GenBank/DDBJ databases">
        <authorList>
            <consortium name="Plant Systems Biology data submission"/>
        </authorList>
    </citation>
    <scope>NUCLEOTIDE SEQUENCE</scope>
    <source>
        <strain evidence="3">D6</strain>
    </source>
</reference>
<protein>
    <submittedName>
        <fullName evidence="3">Tropinone reductase homolog</fullName>
    </submittedName>
</protein>
<dbReference type="AlphaFoldDB" id="A0A9N8H7K9"/>
<dbReference type="SUPFAM" id="SSF51735">
    <property type="entry name" value="NAD(P)-binding Rossmann-fold domains"/>
    <property type="match status" value="1"/>
</dbReference>
<dbReference type="PANTHER" id="PTHR42898:SF6">
    <property type="entry name" value="NADP-DEPENDENT MANNITOL DEHYDROGENASE"/>
    <property type="match status" value="1"/>
</dbReference>
<evidence type="ECO:0000256" key="2">
    <source>
        <dbReference type="SAM" id="MobiDB-lite"/>
    </source>
</evidence>
<feature type="compositionally biased region" description="Basic and acidic residues" evidence="2">
    <location>
        <begin position="348"/>
        <end position="373"/>
    </location>
</feature>
<feature type="region of interest" description="Disordered" evidence="2">
    <location>
        <begin position="330"/>
        <end position="419"/>
    </location>
</feature>
<dbReference type="Gene3D" id="3.40.50.720">
    <property type="entry name" value="NAD(P)-binding Rossmann-like Domain"/>
    <property type="match status" value="1"/>
</dbReference>
<dbReference type="EMBL" id="CAICTM010000069">
    <property type="protein sequence ID" value="CAB9499858.1"/>
    <property type="molecule type" value="Genomic_DNA"/>
</dbReference>
<keyword evidence="4" id="KW-1185">Reference proteome</keyword>
<sequence>MNGSLTDPWRFSFGARAVVTGGTKGIGSSIVSELCTKGASVLTCSRNEDNLVSTVCAWREGGYDVEGVVADLSTASGRYAFADAIRTWLHGKPLDILVNNVSQQVEHLADGEDELQTDEIWASNFHSMFMLTSICHEQLKRKHGSRTTSCVVNIASVVGFTSPDTHAPYPAAQAAVIKTTGDWACEWGPQGIRVNCVAPWLIHGDTHGPFAAKGEKSAAARTPLGRLGEATEVAGLVTFLCLPISGFITGQVICVDGGYSRSEYYDQLSAERMRQKAEEIAMSKASMTHVALPNFEEVCRELRDDRYVYSNTAKEPAAITGTDVTPRIGHEATNAKWEKFRRNRRMRKEAEESRDDDNVPKDSTRDGWDEKVIQDAFPVKESSVGTTSAGNRRRSRSKSPGSKKSSSQRKSTKSVSFQRMPEYCDFNQAKPLSVIHEVVEGDFDTSEPVDLDRVKSFRDRLRKIQEKKNSRKTLLGRSRSLGCVFPSTGGGSGDRVYKGIGSGEEEEEQQEQPNQVNVAAHAEEIEVRVDSIEI</sequence>
<proteinExistence type="predicted"/>
<evidence type="ECO:0000256" key="1">
    <source>
        <dbReference type="ARBA" id="ARBA00023002"/>
    </source>
</evidence>
<dbReference type="InterPro" id="IPR036291">
    <property type="entry name" value="NAD(P)-bd_dom_sf"/>
</dbReference>
<feature type="region of interest" description="Disordered" evidence="2">
    <location>
        <begin position="482"/>
        <end position="522"/>
    </location>
</feature>
<evidence type="ECO:0000313" key="4">
    <source>
        <dbReference type="Proteomes" id="UP001153069"/>
    </source>
</evidence>
<gene>
    <name evidence="3" type="ORF">SEMRO_70_G039020.1</name>
</gene>
<name>A0A9N8H7K9_9STRA</name>
<dbReference type="GO" id="GO:0016491">
    <property type="term" value="F:oxidoreductase activity"/>
    <property type="evidence" value="ECO:0007669"/>
    <property type="project" value="UniProtKB-KW"/>
</dbReference>